<reference evidence="1 2" key="1">
    <citation type="journal article" date="2012" name="Appl. Soil Ecol.">
        <title>Isolation and characterization of new plant growth-promoting bacterial endophytes.</title>
        <authorList>
            <person name="Rashid S."/>
            <person name="Charles T.C."/>
            <person name="Glick B.R."/>
        </authorList>
    </citation>
    <scope>NUCLEOTIDE SEQUENCE [LARGE SCALE GENOMIC DNA]</scope>
    <source>
        <strain evidence="1 2">YsS1</strain>
    </source>
</reference>
<protein>
    <submittedName>
        <fullName evidence="1">Uncharacterized protein</fullName>
    </submittedName>
</protein>
<organism evidence="1 2">
    <name type="scientific">Pseudomonas viciae</name>
    <dbReference type="NCBI Taxonomy" id="2505979"/>
    <lineage>
        <taxon>Bacteria</taxon>
        <taxon>Pseudomonadati</taxon>
        <taxon>Pseudomonadota</taxon>
        <taxon>Gammaproteobacteria</taxon>
        <taxon>Pseudomonadales</taxon>
        <taxon>Pseudomonadaceae</taxon>
        <taxon>Pseudomonas</taxon>
    </lineage>
</organism>
<keyword evidence="2" id="KW-1185">Reference proteome</keyword>
<sequence>MRHLIRRKAEAWILLAAWILNGRNAHRAAVVSRRDNNDMHSMAGQLEAIAKRINQNYT</sequence>
<accession>A0ABY8P8Y4</accession>
<evidence type="ECO:0000313" key="1">
    <source>
        <dbReference type="EMBL" id="WGO91683.1"/>
    </source>
</evidence>
<name>A0ABY8P8Y4_9PSED</name>
<dbReference type="RefSeq" id="WP_265072241.1">
    <property type="nucleotide sequence ID" value="NZ_CP087200.1"/>
</dbReference>
<gene>
    <name evidence="1" type="ORF">QCD61_18390</name>
</gene>
<dbReference type="Proteomes" id="UP001227386">
    <property type="component" value="Chromosome"/>
</dbReference>
<dbReference type="EMBL" id="CP123771">
    <property type="protein sequence ID" value="WGO91683.1"/>
    <property type="molecule type" value="Genomic_DNA"/>
</dbReference>
<evidence type="ECO:0000313" key="2">
    <source>
        <dbReference type="Proteomes" id="UP001227386"/>
    </source>
</evidence>
<proteinExistence type="predicted"/>